<reference evidence="3 4" key="1">
    <citation type="submission" date="2024-05" db="EMBL/GenBank/DDBJ databases">
        <title>A draft genome resource for the thread blight pathogen Marasmius tenuissimus strain MS-2.</title>
        <authorList>
            <person name="Yulfo-Soto G.E."/>
            <person name="Baruah I.K."/>
            <person name="Amoako-Attah I."/>
            <person name="Bukari Y."/>
            <person name="Meinhardt L.W."/>
            <person name="Bailey B.A."/>
            <person name="Cohen S.P."/>
        </authorList>
    </citation>
    <scope>NUCLEOTIDE SEQUENCE [LARGE SCALE GENOMIC DNA]</scope>
    <source>
        <strain evidence="3 4">MS-2</strain>
    </source>
</reference>
<feature type="compositionally biased region" description="Pro residues" evidence="1">
    <location>
        <begin position="661"/>
        <end position="672"/>
    </location>
</feature>
<feature type="compositionally biased region" description="Basic and acidic residues" evidence="1">
    <location>
        <begin position="583"/>
        <end position="593"/>
    </location>
</feature>
<sequence>MSQVKLTLRPPPNVDFVNGYPGIPPGNDRQQACVKGAIEVRAGPQGVKAKWVRVELRKVETIPGGGMSNTFYDFVGPSPVTVWTASDEYGVLRSQDFPFQIRVPESVPPSLALESGAGIKYELLASVCTKGKRGFLRRRKSSVISSQAQVIIDKHELHSTWPVYCQPENRQITHEGVTLTVERNQTCFGPGERISVMATLRSDSTNTVLLRGFELSLKESTVFRAGPYASGKKTAPQVRVVTIDENKVPVNFNIYGGEKQTAELSCGVSPNHTTTSLNTARHIDITYVLSVKALLGTGPLVMDLPVVLSNWQKVVSQEAVRRIGPVPSLSLTPPGPQQILPSRVDPAPTQSRPTTANAANYARPDEFGQAQSGRGTSPRADDARNTTLPGRTPSATASNRFTVTNAPELNISPERETQARRPSASGSAVRNWPTAEEEKLKLYEGAKAKAERVQGGVTGSSTAQQTTSPTSASSDTRSPRGGVWPTAEEEKLKLWNKAQDAVNRTQAEAFSATEQHRKSPPPSSRPSDNGSASNKKSFPSADQEKEALRRYNEAKQAVDRVQNPATDMGGSSSASGPQYPSAEQEKAALRRYQEAVQAVERTQNTPTTATDVGGSSSTPASRFLNAEQEKEALRRYNEAKEAVARTQNPPADVGGSSSSSAPPPANDMPPPFEASGPPVDARMQLAEKDRLRRAYEEQDAVAARQQASYDDAPPPPFPEGSASIQTAIQEKEALRRKFAAQDAQANPRAQTKTPPPRGTSPPNPHTSYRPPPSPPAAGGSGSRILTASEEKAMLRARFEAENSRASVTPPPRTNGYTNGVNGSLSPSPSVRASPPTSSNAPPPLMPKPPSHYIQETREEDARVSKYVNGSLPNFDDYPPLVSPY</sequence>
<gene>
    <name evidence="3" type="ORF">AAF712_001907</name>
</gene>
<keyword evidence="4" id="KW-1185">Reference proteome</keyword>
<feature type="compositionally biased region" description="Low complexity" evidence="1">
    <location>
        <begin position="649"/>
        <end position="660"/>
    </location>
</feature>
<feature type="compositionally biased region" description="Basic and acidic residues" evidence="1">
    <location>
        <begin position="685"/>
        <end position="696"/>
    </location>
</feature>
<dbReference type="Gene3D" id="2.60.40.640">
    <property type="match status" value="1"/>
</dbReference>
<feature type="compositionally biased region" description="Basic and acidic residues" evidence="1">
    <location>
        <begin position="627"/>
        <end position="643"/>
    </location>
</feature>
<protein>
    <recommendedName>
        <fullName evidence="2">Arrestin C-terminal-like domain-containing protein</fullName>
    </recommendedName>
</protein>
<evidence type="ECO:0000313" key="3">
    <source>
        <dbReference type="EMBL" id="KAL0070686.1"/>
    </source>
</evidence>
<feature type="compositionally biased region" description="Pro residues" evidence="1">
    <location>
        <begin position="840"/>
        <end position="849"/>
    </location>
</feature>
<evidence type="ECO:0000259" key="2">
    <source>
        <dbReference type="Pfam" id="PF02752"/>
    </source>
</evidence>
<proteinExistence type="predicted"/>
<feature type="compositionally biased region" description="Polar residues" evidence="1">
    <location>
        <begin position="563"/>
        <end position="578"/>
    </location>
</feature>
<dbReference type="InterPro" id="IPR014752">
    <property type="entry name" value="Arrestin-like_C"/>
</dbReference>
<feature type="compositionally biased region" description="Polar residues" evidence="1">
    <location>
        <begin position="814"/>
        <end position="830"/>
    </location>
</feature>
<feature type="compositionally biased region" description="Pro residues" evidence="1">
    <location>
        <begin position="753"/>
        <end position="775"/>
    </location>
</feature>
<feature type="compositionally biased region" description="Polar residues" evidence="1">
    <location>
        <begin position="528"/>
        <end position="537"/>
    </location>
</feature>
<feature type="compositionally biased region" description="Basic and acidic residues" evidence="1">
    <location>
        <begin position="542"/>
        <end position="558"/>
    </location>
</feature>
<dbReference type="EMBL" id="JBBXMP010000005">
    <property type="protein sequence ID" value="KAL0070686.1"/>
    <property type="molecule type" value="Genomic_DNA"/>
</dbReference>
<evidence type="ECO:0000313" key="4">
    <source>
        <dbReference type="Proteomes" id="UP001437256"/>
    </source>
</evidence>
<feature type="region of interest" description="Disordered" evidence="1">
    <location>
        <begin position="325"/>
        <end position="433"/>
    </location>
</feature>
<feature type="compositionally biased region" description="Polar residues" evidence="1">
    <location>
        <begin position="385"/>
        <end position="407"/>
    </location>
</feature>
<feature type="region of interest" description="Disordered" evidence="1">
    <location>
        <begin position="447"/>
        <end position="861"/>
    </location>
</feature>
<feature type="compositionally biased region" description="Polar residues" evidence="1">
    <location>
        <begin position="348"/>
        <end position="358"/>
    </location>
</feature>
<dbReference type="InterPro" id="IPR011022">
    <property type="entry name" value="Arrestin_C-like"/>
</dbReference>
<dbReference type="Proteomes" id="UP001437256">
    <property type="component" value="Unassembled WGS sequence"/>
</dbReference>
<feature type="domain" description="Arrestin C-terminal-like" evidence="2">
    <location>
        <begin position="177"/>
        <end position="308"/>
    </location>
</feature>
<name>A0ABR3A9R4_9AGAR</name>
<dbReference type="InterPro" id="IPR053060">
    <property type="entry name" value="Cytokinesis_Signaling_Reg"/>
</dbReference>
<dbReference type="PANTHER" id="PTHR36419:SF1">
    <property type="entry name" value="RHO1 GEF LOCALIZING PROTEIN 1"/>
    <property type="match status" value="1"/>
</dbReference>
<evidence type="ECO:0000256" key="1">
    <source>
        <dbReference type="SAM" id="MobiDB-lite"/>
    </source>
</evidence>
<feature type="compositionally biased region" description="Polar residues" evidence="1">
    <location>
        <begin position="600"/>
        <end position="620"/>
    </location>
</feature>
<feature type="compositionally biased region" description="Low complexity" evidence="1">
    <location>
        <begin position="460"/>
        <end position="480"/>
    </location>
</feature>
<accession>A0ABR3A9R4</accession>
<dbReference type="Pfam" id="PF02752">
    <property type="entry name" value="Arrestin_C"/>
    <property type="match status" value="1"/>
</dbReference>
<comment type="caution">
    <text evidence="3">The sequence shown here is derived from an EMBL/GenBank/DDBJ whole genome shotgun (WGS) entry which is preliminary data.</text>
</comment>
<dbReference type="PANTHER" id="PTHR36419">
    <property type="entry name" value="ARRESTIN FAMILY PROTEIN 1"/>
    <property type="match status" value="1"/>
</dbReference>
<feature type="compositionally biased region" description="Basic and acidic residues" evidence="1">
    <location>
        <begin position="788"/>
        <end position="802"/>
    </location>
</feature>
<organism evidence="3 4">
    <name type="scientific">Marasmius tenuissimus</name>
    <dbReference type="NCBI Taxonomy" id="585030"/>
    <lineage>
        <taxon>Eukaryota</taxon>
        <taxon>Fungi</taxon>
        <taxon>Dikarya</taxon>
        <taxon>Basidiomycota</taxon>
        <taxon>Agaricomycotina</taxon>
        <taxon>Agaricomycetes</taxon>
        <taxon>Agaricomycetidae</taxon>
        <taxon>Agaricales</taxon>
        <taxon>Marasmiineae</taxon>
        <taxon>Marasmiaceae</taxon>
        <taxon>Marasmius</taxon>
    </lineage>
</organism>